<dbReference type="InterPro" id="IPR011014">
    <property type="entry name" value="MscS_channel_TM-2"/>
</dbReference>
<gene>
    <name evidence="10" type="ORF">H9Y05_07020</name>
</gene>
<proteinExistence type="inferred from homology"/>
<dbReference type="SUPFAM" id="SSF50182">
    <property type="entry name" value="Sm-like ribonucleoproteins"/>
    <property type="match status" value="1"/>
</dbReference>
<feature type="transmembrane region" description="Helical" evidence="7">
    <location>
        <begin position="83"/>
        <end position="103"/>
    </location>
</feature>
<evidence type="ECO:0000313" key="10">
    <source>
        <dbReference type="EMBL" id="MBC9812229.1"/>
    </source>
</evidence>
<comment type="caution">
    <text evidence="10">The sequence shown here is derived from an EMBL/GenBank/DDBJ whole genome shotgun (WGS) entry which is preliminary data.</text>
</comment>
<name>A0A8J6P5I7_9FLAO</name>
<dbReference type="PANTHER" id="PTHR30347">
    <property type="entry name" value="POTASSIUM CHANNEL RELATED"/>
    <property type="match status" value="1"/>
</dbReference>
<evidence type="ECO:0000256" key="4">
    <source>
        <dbReference type="ARBA" id="ARBA00022692"/>
    </source>
</evidence>
<dbReference type="InterPro" id="IPR049278">
    <property type="entry name" value="MS_channel_C"/>
</dbReference>
<dbReference type="GO" id="GO:0005886">
    <property type="term" value="C:plasma membrane"/>
    <property type="evidence" value="ECO:0007669"/>
    <property type="project" value="UniProtKB-SubCell"/>
</dbReference>
<dbReference type="Gene3D" id="3.30.70.100">
    <property type="match status" value="1"/>
</dbReference>
<sequence>MKELLNRKLIEFGKYELHVEDLVWLILVWIVTFVFLRIVRSALNRSHRLDVAKKYSIFTILRYIVVVIISVFSLQILGFNLSVLLAGSAALLVGLGLGIQALFSDYISGIIILFDSSVKVGDIVEINGLVCKVIEINLRTTTVLTRDDKYIILPNTDLTRHHLINWTHEEIKARFDVSVGVEYGADVEQVMELLAAAATEIPGISKEPVPFVRFNDFGESSLDFTVYFWTEDVFRVENTKSSLRVVISRKLREHQIEIPFPQRVIHTKKEEENPKERV</sequence>
<feature type="domain" description="Mechanosensitive ion channel MscS C-terminal" evidence="9">
    <location>
        <begin position="176"/>
        <end position="258"/>
    </location>
</feature>
<evidence type="ECO:0000256" key="3">
    <source>
        <dbReference type="ARBA" id="ARBA00022475"/>
    </source>
</evidence>
<dbReference type="InterPro" id="IPR011066">
    <property type="entry name" value="MscS_channel_C_sf"/>
</dbReference>
<keyword evidence="11" id="KW-1185">Reference proteome</keyword>
<evidence type="ECO:0000256" key="5">
    <source>
        <dbReference type="ARBA" id="ARBA00022989"/>
    </source>
</evidence>
<evidence type="ECO:0000256" key="1">
    <source>
        <dbReference type="ARBA" id="ARBA00004651"/>
    </source>
</evidence>
<comment type="similarity">
    <text evidence="2">Belongs to the MscS (TC 1.A.23) family.</text>
</comment>
<dbReference type="Gene3D" id="2.30.30.60">
    <property type="match status" value="1"/>
</dbReference>
<dbReference type="InterPro" id="IPR052702">
    <property type="entry name" value="MscS-like_channel"/>
</dbReference>
<dbReference type="Gene3D" id="1.10.287.1260">
    <property type="match status" value="1"/>
</dbReference>
<comment type="subcellular location">
    <subcellularLocation>
        <location evidence="1">Cell membrane</location>
        <topology evidence="1">Multi-pass membrane protein</topology>
    </subcellularLocation>
</comment>
<keyword evidence="3" id="KW-1003">Cell membrane</keyword>
<evidence type="ECO:0000259" key="8">
    <source>
        <dbReference type="Pfam" id="PF00924"/>
    </source>
</evidence>
<evidence type="ECO:0000256" key="6">
    <source>
        <dbReference type="ARBA" id="ARBA00023136"/>
    </source>
</evidence>
<dbReference type="Pfam" id="PF00924">
    <property type="entry name" value="MS_channel_2nd"/>
    <property type="match status" value="1"/>
</dbReference>
<dbReference type="InterPro" id="IPR006685">
    <property type="entry name" value="MscS_channel_2nd"/>
</dbReference>
<dbReference type="Pfam" id="PF21082">
    <property type="entry name" value="MS_channel_3rd"/>
    <property type="match status" value="1"/>
</dbReference>
<reference evidence="10" key="1">
    <citation type="submission" date="2020-09" db="EMBL/GenBank/DDBJ databases">
        <title>Taishania pollutisoli gen. nov., sp. nov., Isolated from Tetrabromobisphenol A-Contaminated Soil.</title>
        <authorList>
            <person name="Chen Q."/>
        </authorList>
    </citation>
    <scope>NUCLEOTIDE SEQUENCE</scope>
    <source>
        <strain evidence="10">CZZ-1</strain>
    </source>
</reference>
<organism evidence="10 11">
    <name type="scientific">Taishania pollutisoli</name>
    <dbReference type="NCBI Taxonomy" id="2766479"/>
    <lineage>
        <taxon>Bacteria</taxon>
        <taxon>Pseudomonadati</taxon>
        <taxon>Bacteroidota</taxon>
        <taxon>Flavobacteriia</taxon>
        <taxon>Flavobacteriales</taxon>
        <taxon>Crocinitomicaceae</taxon>
        <taxon>Taishania</taxon>
    </lineage>
</organism>
<feature type="transmembrane region" description="Helical" evidence="7">
    <location>
        <begin position="60"/>
        <end position="77"/>
    </location>
</feature>
<protein>
    <submittedName>
        <fullName evidence="10">Mechanosensitive ion channel</fullName>
    </submittedName>
</protein>
<evidence type="ECO:0000256" key="7">
    <source>
        <dbReference type="SAM" id="Phobius"/>
    </source>
</evidence>
<dbReference type="GO" id="GO:0008381">
    <property type="term" value="F:mechanosensitive monoatomic ion channel activity"/>
    <property type="evidence" value="ECO:0007669"/>
    <property type="project" value="UniProtKB-ARBA"/>
</dbReference>
<evidence type="ECO:0000256" key="2">
    <source>
        <dbReference type="ARBA" id="ARBA00008017"/>
    </source>
</evidence>
<dbReference type="InterPro" id="IPR010920">
    <property type="entry name" value="LSM_dom_sf"/>
</dbReference>
<keyword evidence="4 7" id="KW-0812">Transmembrane</keyword>
<dbReference type="PANTHER" id="PTHR30347:SF1">
    <property type="entry name" value="MECHANOSENSITIVE CHANNEL MSCK"/>
    <property type="match status" value="1"/>
</dbReference>
<dbReference type="RefSeq" id="WP_163490045.1">
    <property type="nucleotide sequence ID" value="NZ_JACVEL010000003.1"/>
</dbReference>
<dbReference type="SUPFAM" id="SSF82689">
    <property type="entry name" value="Mechanosensitive channel protein MscS (YggB), C-terminal domain"/>
    <property type="match status" value="1"/>
</dbReference>
<evidence type="ECO:0000259" key="9">
    <source>
        <dbReference type="Pfam" id="PF21082"/>
    </source>
</evidence>
<evidence type="ECO:0000313" key="11">
    <source>
        <dbReference type="Proteomes" id="UP000652681"/>
    </source>
</evidence>
<feature type="domain" description="Mechanosensitive ion channel MscS" evidence="8">
    <location>
        <begin position="102"/>
        <end position="168"/>
    </location>
</feature>
<dbReference type="AlphaFoldDB" id="A0A8J6P5I7"/>
<keyword evidence="6 7" id="KW-0472">Membrane</keyword>
<accession>A0A8J6P5I7</accession>
<keyword evidence="5 7" id="KW-1133">Transmembrane helix</keyword>
<dbReference type="InterPro" id="IPR023408">
    <property type="entry name" value="MscS_beta-dom_sf"/>
</dbReference>
<feature type="transmembrane region" description="Helical" evidence="7">
    <location>
        <begin position="22"/>
        <end position="39"/>
    </location>
</feature>
<dbReference type="EMBL" id="JACVEL010000003">
    <property type="protein sequence ID" value="MBC9812229.1"/>
    <property type="molecule type" value="Genomic_DNA"/>
</dbReference>
<dbReference type="SUPFAM" id="SSF82861">
    <property type="entry name" value="Mechanosensitive channel protein MscS (YggB), transmembrane region"/>
    <property type="match status" value="1"/>
</dbReference>
<dbReference type="Proteomes" id="UP000652681">
    <property type="component" value="Unassembled WGS sequence"/>
</dbReference>